<comment type="caution">
    <text evidence="7">The sequence shown here is derived from an EMBL/GenBank/DDBJ whole genome shotgun (WGS) entry which is preliminary data.</text>
</comment>
<protein>
    <submittedName>
        <fullName evidence="7">VirB8/TrbF family protein</fullName>
    </submittedName>
</protein>
<accession>A0ABT7E1S9</accession>
<gene>
    <name evidence="7" type="ORF">PZA18_19675</name>
</gene>
<keyword evidence="2 5" id="KW-0812">Transmembrane</keyword>
<dbReference type="Proteomes" id="UP001172778">
    <property type="component" value="Unassembled WGS sequence"/>
</dbReference>
<keyword evidence="3 5" id="KW-1133">Transmembrane helix</keyword>
<dbReference type="RefSeq" id="WP_284102589.1">
    <property type="nucleotide sequence ID" value="NZ_JARRAF010000034.1"/>
</dbReference>
<feature type="domain" description="Bacterial virulence protein VirB8" evidence="6">
    <location>
        <begin position="29"/>
        <end position="229"/>
    </location>
</feature>
<evidence type="ECO:0000256" key="4">
    <source>
        <dbReference type="ARBA" id="ARBA00023136"/>
    </source>
</evidence>
<evidence type="ECO:0000259" key="6">
    <source>
        <dbReference type="Pfam" id="PF04335"/>
    </source>
</evidence>
<dbReference type="Gene3D" id="3.10.450.230">
    <property type="entry name" value="VirB8 protein"/>
    <property type="match status" value="1"/>
</dbReference>
<dbReference type="InterPro" id="IPR007430">
    <property type="entry name" value="VirB8"/>
</dbReference>
<sequence>MFGKSRKPTDASLPPPLTVSSQQRFFEAFGLPQLKLARAQAIAVLHWAVTLGLVVLLIVLLPLKTTEYRFVSEDKLTGQVRQSDLVARKFEPSELNKLFEARRWVAELLTVDPALLLANQAHVTAMVRGKAVGELRSWQIEDKPSARLVADPQFTRTVNVLSSNLLSDGGADIAIIRVLLTETGRDGLAKRAVKVVTLHYNLLPPATLEEAERTNAIGFTVTHFSISDESKAQ</sequence>
<comment type="subcellular location">
    <subcellularLocation>
        <location evidence="1">Membrane</location>
        <topology evidence="1">Single-pass membrane protein</topology>
    </subcellularLocation>
</comment>
<evidence type="ECO:0000313" key="8">
    <source>
        <dbReference type="Proteomes" id="UP001172778"/>
    </source>
</evidence>
<dbReference type="SUPFAM" id="SSF54427">
    <property type="entry name" value="NTF2-like"/>
    <property type="match status" value="1"/>
</dbReference>
<organism evidence="7 8">
    <name type="scientific">Parachitinimonas caeni</name>
    <dbReference type="NCBI Taxonomy" id="3031301"/>
    <lineage>
        <taxon>Bacteria</taxon>
        <taxon>Pseudomonadati</taxon>
        <taxon>Pseudomonadota</taxon>
        <taxon>Betaproteobacteria</taxon>
        <taxon>Neisseriales</taxon>
        <taxon>Chitinibacteraceae</taxon>
        <taxon>Parachitinimonas</taxon>
    </lineage>
</organism>
<keyword evidence="4 5" id="KW-0472">Membrane</keyword>
<name>A0ABT7E1S9_9NEIS</name>
<feature type="transmembrane region" description="Helical" evidence="5">
    <location>
        <begin position="41"/>
        <end position="63"/>
    </location>
</feature>
<evidence type="ECO:0000256" key="5">
    <source>
        <dbReference type="SAM" id="Phobius"/>
    </source>
</evidence>
<dbReference type="EMBL" id="JARRAF010000034">
    <property type="protein sequence ID" value="MDK2126268.1"/>
    <property type="molecule type" value="Genomic_DNA"/>
</dbReference>
<dbReference type="Pfam" id="PF04335">
    <property type="entry name" value="VirB8"/>
    <property type="match status" value="1"/>
</dbReference>
<evidence type="ECO:0000256" key="3">
    <source>
        <dbReference type="ARBA" id="ARBA00022989"/>
    </source>
</evidence>
<evidence type="ECO:0000256" key="1">
    <source>
        <dbReference type="ARBA" id="ARBA00004167"/>
    </source>
</evidence>
<reference evidence="7" key="1">
    <citation type="submission" date="2023-03" db="EMBL/GenBank/DDBJ databases">
        <title>Chitinimonas shenzhenensis gen. nov., sp. nov., a novel member of family Burkholderiaceae isolated from activated sludge collected in Shen Zhen, China.</title>
        <authorList>
            <person name="Wang X."/>
        </authorList>
    </citation>
    <scope>NUCLEOTIDE SEQUENCE</scope>
    <source>
        <strain evidence="7">DQS-5</strain>
    </source>
</reference>
<proteinExistence type="predicted"/>
<keyword evidence="8" id="KW-1185">Reference proteome</keyword>
<evidence type="ECO:0000313" key="7">
    <source>
        <dbReference type="EMBL" id="MDK2126268.1"/>
    </source>
</evidence>
<evidence type="ECO:0000256" key="2">
    <source>
        <dbReference type="ARBA" id="ARBA00022692"/>
    </source>
</evidence>
<dbReference type="InterPro" id="IPR032710">
    <property type="entry name" value="NTF2-like_dom_sf"/>
</dbReference>